<feature type="region of interest" description="Disordered" evidence="7">
    <location>
        <begin position="430"/>
        <end position="510"/>
    </location>
</feature>
<keyword evidence="3" id="KW-0677">Repeat</keyword>
<sequence length="1362" mass="148400">MYNQGNLKGLRRLLGRPANDSTATDNNLGPSGSPIVPSYRPSASQDADYATSGPIACIDKSPDGQFAVLGGRHVLKTIQVDGSSVKEGIDVRATITAQPTAKGTASTTNSDQLSIKDVKWATNASGEPTIFTACANGRIFQYNLSRLGSKAPGGTGLEFVQMREDSRQINTLDINPHRNTWLLSGSQDGIVRCFDTKNPVSNRTGQATYRAFQAFKCNAEGIRDVAWSPKDGMVFACATESGAVLKWDIRKPNAPLLRINAHDPTRGATSIAWHFDGVRLLSAGLDSACHIWDVSETASKRQKPKWSITTPAPISSVAWRPPLWSATARGKRAAQIAVSYVDGPTKGYGISPVHIWDFGRPTMPFKEIDRFDYSPSALLWHDQDLLWTAGANGFVQCDVAYAPKVIDRKAPSCLAFSPTGDVLMVLEERTQPRRPHPTISTHDMLPTSSFSSSPNAQGLSHSRSDSEEDVVGSFLGPSTTGSQRSQNSSLRPAAAALSSTPPSGSINDEPTIPLEQSIAITKGFKPNQVMAIGQAAPPLKTRHYQFLSHHYLTCLLLDLPYGPGRTSLDLRVCGIMEHYARAAESVGQLRLAQTWRILAQAFSALLKRRAQYHLEVRMAKRKNSKSPLLISRGDSKLNLQKLVKPAPHDVGGDETPRKASSIRSADNRSSLGHSFLLGDAESESNVPTPIARPVREDVPESHQFVPGKVLTPVQELDSFRLPPAFHRDIVQTSPRKRHDSAPLSDASHNSQISSTEGYDFYDIEAAEEIPHAIDVPKKKEPLSLDYVEPRASSSQRRQPIRHDSEESFGQMFSVSDGNRIPTAGSSVANSMQHDAGRPDATIGSSTSSLDDYHSRIRGKQILDSPEESGISGPQSLQQADSAGSQEIFMISQTTVDSVESQGSQLEFHDFSQPSLELSPIAPKVKQPQSPRNKSHDRVPSEQPEENTSTTITETDYMPWDDDPPYPFPLSTEVENKITAPSLRPYELLSRVLEYEAQNSALNASAIILLLRPLVPAEIIDSHMATAILRHHHDRLMKQQFFIEAALLRNLCVVDWPDGMEVWGDNYTSIFFPAQDPQRVSASFSCPNCHKPREINRNSDLGVWKCERCGYTMGPCAVCKHRDATVVSHPPIPLTKGVAQRRSTGDDSILSTWWYCPGCKHGGHAACMEGWHAPVPSDDVNGDEVHIGTPGFLGNVTGEAFSGGCCPLDGCGHACLPGPWRDILGNQQKEPLERKVREQTRSTIPLLHRNDQKMEPESEFIGSAPAVIGGVRGDGLIVSQSRAVEGVREALKASDLGNGNLAEDGNRFSRAAGGILSVLGTSPGRSSSQGSPVVGSQNSRANDRSERDKRKSVKFVGATDERR</sequence>
<evidence type="ECO:0000256" key="4">
    <source>
        <dbReference type="ARBA" id="ARBA00022771"/>
    </source>
</evidence>
<keyword evidence="9" id="KW-1185">Reference proteome</keyword>
<feature type="region of interest" description="Disordered" evidence="7">
    <location>
        <begin position="727"/>
        <end position="753"/>
    </location>
</feature>
<feature type="compositionally biased region" description="Polar residues" evidence="7">
    <location>
        <begin position="823"/>
        <end position="832"/>
    </location>
</feature>
<evidence type="ECO:0000256" key="3">
    <source>
        <dbReference type="ARBA" id="ARBA00022737"/>
    </source>
</evidence>
<dbReference type="OMA" id="QTWRIVK"/>
<dbReference type="eggNOG" id="KOG0269">
    <property type="taxonomic scope" value="Eukaryota"/>
</dbReference>
<dbReference type="KEGG" id="pfy:PFICI_13579"/>
<keyword evidence="2" id="KW-0479">Metal-binding</keyword>
<dbReference type="GO" id="GO:0061700">
    <property type="term" value="C:GATOR2 complex"/>
    <property type="evidence" value="ECO:0007669"/>
    <property type="project" value="TreeGrafter"/>
</dbReference>
<dbReference type="PANTHER" id="PTHR46200:SF1">
    <property type="entry name" value="GATOR COMPLEX PROTEIN WDR24"/>
    <property type="match status" value="1"/>
</dbReference>
<evidence type="ECO:0000256" key="6">
    <source>
        <dbReference type="PROSITE-ProRule" id="PRU00221"/>
    </source>
</evidence>
<keyword evidence="1 6" id="KW-0853">WD repeat</keyword>
<feature type="region of interest" description="Disordered" evidence="7">
    <location>
        <begin position="16"/>
        <end position="47"/>
    </location>
</feature>
<keyword evidence="4" id="KW-0863">Zinc-finger</keyword>
<feature type="compositionally biased region" description="Polar residues" evidence="7">
    <location>
        <begin position="871"/>
        <end position="882"/>
    </location>
</feature>
<feature type="compositionally biased region" description="Low complexity" evidence="7">
    <location>
        <begin position="488"/>
        <end position="505"/>
    </location>
</feature>
<dbReference type="PROSITE" id="PS50082">
    <property type="entry name" value="WD_REPEATS_2"/>
    <property type="match status" value="1"/>
</dbReference>
<dbReference type="STRING" id="1229662.W3WMF1"/>
<dbReference type="RefSeq" id="XP_007840351.1">
    <property type="nucleotide sequence ID" value="XM_007842160.1"/>
</dbReference>
<organism evidence="8 9">
    <name type="scientific">Pestalotiopsis fici (strain W106-1 / CGMCC3.15140)</name>
    <dbReference type="NCBI Taxonomy" id="1229662"/>
    <lineage>
        <taxon>Eukaryota</taxon>
        <taxon>Fungi</taxon>
        <taxon>Dikarya</taxon>
        <taxon>Ascomycota</taxon>
        <taxon>Pezizomycotina</taxon>
        <taxon>Sordariomycetes</taxon>
        <taxon>Xylariomycetidae</taxon>
        <taxon>Amphisphaeriales</taxon>
        <taxon>Sporocadaceae</taxon>
        <taxon>Pestalotiopsis</taxon>
    </lineage>
</organism>
<dbReference type="InterPro" id="IPR015943">
    <property type="entry name" value="WD40/YVTN_repeat-like_dom_sf"/>
</dbReference>
<dbReference type="SUPFAM" id="SSF50978">
    <property type="entry name" value="WD40 repeat-like"/>
    <property type="match status" value="1"/>
</dbReference>
<reference evidence="9" key="1">
    <citation type="journal article" date="2015" name="BMC Genomics">
        <title>Genomic and transcriptomic analysis of the endophytic fungus Pestalotiopsis fici reveals its lifestyle and high potential for synthesis of natural products.</title>
        <authorList>
            <person name="Wang X."/>
            <person name="Zhang X."/>
            <person name="Liu L."/>
            <person name="Xiang M."/>
            <person name="Wang W."/>
            <person name="Sun X."/>
            <person name="Che Y."/>
            <person name="Guo L."/>
            <person name="Liu G."/>
            <person name="Guo L."/>
            <person name="Wang C."/>
            <person name="Yin W.B."/>
            <person name="Stadler M."/>
            <person name="Zhang X."/>
            <person name="Liu X."/>
        </authorList>
    </citation>
    <scope>NUCLEOTIDE SEQUENCE [LARGE SCALE GENOMIC DNA]</scope>
    <source>
        <strain evidence="9">W106-1 / CGMCC3.15140</strain>
    </source>
</reference>
<evidence type="ECO:0000256" key="7">
    <source>
        <dbReference type="SAM" id="MobiDB-lite"/>
    </source>
</evidence>
<proteinExistence type="predicted"/>
<dbReference type="GO" id="GO:0005774">
    <property type="term" value="C:vacuolar membrane"/>
    <property type="evidence" value="ECO:0007669"/>
    <property type="project" value="TreeGrafter"/>
</dbReference>
<dbReference type="HOGENOM" id="CLU_002874_0_0_1"/>
<evidence type="ECO:0000256" key="1">
    <source>
        <dbReference type="ARBA" id="ARBA00022574"/>
    </source>
</evidence>
<dbReference type="SMART" id="SM00320">
    <property type="entry name" value="WD40"/>
    <property type="match status" value="4"/>
</dbReference>
<feature type="region of interest" description="Disordered" evidence="7">
    <location>
        <begin position="786"/>
        <end position="851"/>
    </location>
</feature>
<name>W3WMF1_PESFW</name>
<feature type="compositionally biased region" description="Low complexity" evidence="7">
    <location>
        <begin position="1321"/>
        <end position="1338"/>
    </location>
</feature>
<protein>
    <submittedName>
        <fullName evidence="8">Uncharacterized protein</fullName>
    </submittedName>
</protein>
<dbReference type="PANTHER" id="PTHR46200">
    <property type="entry name" value="GATOR COMPLEX PROTEIN WDR24"/>
    <property type="match status" value="1"/>
</dbReference>
<dbReference type="Pfam" id="PF00400">
    <property type="entry name" value="WD40"/>
    <property type="match status" value="2"/>
</dbReference>
<dbReference type="InterPro" id="IPR036322">
    <property type="entry name" value="WD40_repeat_dom_sf"/>
</dbReference>
<dbReference type="InParanoid" id="W3WMF1"/>
<keyword evidence="5" id="KW-0862">Zinc</keyword>
<gene>
    <name evidence="8" type="ORF">PFICI_13579</name>
</gene>
<feature type="compositionally biased region" description="Basic and acidic residues" evidence="7">
    <location>
        <begin position="646"/>
        <end position="657"/>
    </location>
</feature>
<dbReference type="InterPro" id="IPR001680">
    <property type="entry name" value="WD40_rpt"/>
</dbReference>
<dbReference type="EMBL" id="KI912119">
    <property type="protein sequence ID" value="ETS75095.1"/>
    <property type="molecule type" value="Genomic_DNA"/>
</dbReference>
<dbReference type="InterPro" id="IPR037590">
    <property type="entry name" value="WDR24"/>
</dbReference>
<feature type="region of interest" description="Disordered" evidence="7">
    <location>
        <begin position="645"/>
        <end position="666"/>
    </location>
</feature>
<feature type="region of interest" description="Disordered" evidence="7">
    <location>
        <begin position="1318"/>
        <end position="1362"/>
    </location>
</feature>
<dbReference type="GeneID" id="19278592"/>
<evidence type="ECO:0000313" key="8">
    <source>
        <dbReference type="EMBL" id="ETS75095.1"/>
    </source>
</evidence>
<dbReference type="OrthoDB" id="60955at2759"/>
<feature type="compositionally biased region" description="Polar residues" evidence="7">
    <location>
        <begin position="438"/>
        <end position="461"/>
    </location>
</feature>
<dbReference type="GO" id="GO:0005829">
    <property type="term" value="C:cytosol"/>
    <property type="evidence" value="ECO:0007669"/>
    <property type="project" value="TreeGrafter"/>
</dbReference>
<feature type="compositionally biased region" description="Polar residues" evidence="7">
    <location>
        <begin position="19"/>
        <end position="30"/>
    </location>
</feature>
<dbReference type="GO" id="GO:0016239">
    <property type="term" value="P:positive regulation of macroautophagy"/>
    <property type="evidence" value="ECO:0007669"/>
    <property type="project" value="TreeGrafter"/>
</dbReference>
<dbReference type="Gene3D" id="2.130.10.10">
    <property type="entry name" value="YVTN repeat-like/Quinoprotein amine dehydrogenase"/>
    <property type="match status" value="1"/>
</dbReference>
<evidence type="ECO:0000256" key="5">
    <source>
        <dbReference type="ARBA" id="ARBA00022833"/>
    </source>
</evidence>
<feature type="region of interest" description="Disordered" evidence="7">
    <location>
        <begin position="863"/>
        <end position="882"/>
    </location>
</feature>
<feature type="repeat" description="WD" evidence="6">
    <location>
        <begin position="269"/>
        <end position="302"/>
    </location>
</feature>
<dbReference type="Proteomes" id="UP000030651">
    <property type="component" value="Unassembled WGS sequence"/>
</dbReference>
<accession>W3WMF1</accession>
<feature type="compositionally biased region" description="Polar residues" evidence="7">
    <location>
        <begin position="476"/>
        <end position="487"/>
    </location>
</feature>
<dbReference type="PROSITE" id="PS00678">
    <property type="entry name" value="WD_REPEATS_1"/>
    <property type="match status" value="1"/>
</dbReference>
<evidence type="ECO:0000313" key="9">
    <source>
        <dbReference type="Proteomes" id="UP000030651"/>
    </source>
</evidence>
<evidence type="ECO:0000256" key="2">
    <source>
        <dbReference type="ARBA" id="ARBA00022723"/>
    </source>
</evidence>
<dbReference type="GO" id="GO:1904263">
    <property type="term" value="P:positive regulation of TORC1 signaling"/>
    <property type="evidence" value="ECO:0007669"/>
    <property type="project" value="TreeGrafter"/>
</dbReference>
<dbReference type="InterPro" id="IPR019775">
    <property type="entry name" value="WD40_repeat_CS"/>
</dbReference>
<feature type="region of interest" description="Disordered" evidence="7">
    <location>
        <begin position="922"/>
        <end position="959"/>
    </location>
</feature>
<dbReference type="GO" id="GO:0008270">
    <property type="term" value="F:zinc ion binding"/>
    <property type="evidence" value="ECO:0007669"/>
    <property type="project" value="UniProtKB-KW"/>
</dbReference>